<dbReference type="SUPFAM" id="SSF51658">
    <property type="entry name" value="Xylose isomerase-like"/>
    <property type="match status" value="1"/>
</dbReference>
<reference evidence="5 6" key="1">
    <citation type="submission" date="2017-06" db="EMBL/GenBank/DDBJ databases">
        <title>Draft genome of Pseudomonas nitroreducens DF05.</title>
        <authorList>
            <person name="Iyer R."/>
        </authorList>
    </citation>
    <scope>NUCLEOTIDE SEQUENCE [LARGE SCALE GENOMIC DNA]</scope>
    <source>
        <strain evidence="5 6">DF05</strain>
    </source>
</reference>
<protein>
    <submittedName>
        <fullName evidence="5">Hydroxypyruvate isomerase</fullName>
    </submittedName>
</protein>
<proteinExistence type="inferred from homology"/>
<dbReference type="STRING" id="46680.GCA_000807755_04055"/>
<feature type="active site" description="Proton donor/acceptor" evidence="3">
    <location>
        <position position="142"/>
    </location>
</feature>
<dbReference type="Gene3D" id="3.20.20.150">
    <property type="entry name" value="Divalent-metal-dependent TIM barrel enzymes"/>
    <property type="match status" value="1"/>
</dbReference>
<evidence type="ECO:0000313" key="6">
    <source>
        <dbReference type="Proteomes" id="UP000198145"/>
    </source>
</evidence>
<dbReference type="EMBL" id="NJBA01000006">
    <property type="protein sequence ID" value="OWP49666.1"/>
    <property type="molecule type" value="Genomic_DNA"/>
</dbReference>
<dbReference type="Pfam" id="PF01261">
    <property type="entry name" value="AP_endonuc_2"/>
    <property type="match status" value="1"/>
</dbReference>
<dbReference type="PANTHER" id="PTHR43489">
    <property type="entry name" value="ISOMERASE"/>
    <property type="match status" value="1"/>
</dbReference>
<dbReference type="Proteomes" id="UP000198145">
    <property type="component" value="Unassembled WGS sequence"/>
</dbReference>
<organism evidence="5 6">
    <name type="scientific">Pseudomonas nitroreducens</name>
    <dbReference type="NCBI Taxonomy" id="46680"/>
    <lineage>
        <taxon>Bacteria</taxon>
        <taxon>Pseudomonadati</taxon>
        <taxon>Pseudomonadota</taxon>
        <taxon>Gammaproteobacteria</taxon>
        <taxon>Pseudomonadales</taxon>
        <taxon>Pseudomonadaceae</taxon>
        <taxon>Pseudomonas</taxon>
    </lineage>
</organism>
<accession>A0A2D0ADE3</accession>
<dbReference type="RefSeq" id="WP_088419723.1">
    <property type="nucleotide sequence ID" value="NZ_NJBA01000006.1"/>
</dbReference>
<dbReference type="PIRSF" id="PIRSF006241">
    <property type="entry name" value="HyI"/>
    <property type="match status" value="1"/>
</dbReference>
<comment type="caution">
    <text evidence="5">The sequence shown here is derived from an EMBL/GenBank/DDBJ whole genome shotgun (WGS) entry which is preliminary data.</text>
</comment>
<dbReference type="InterPro" id="IPR026040">
    <property type="entry name" value="HyI-like"/>
</dbReference>
<evidence type="ECO:0000259" key="4">
    <source>
        <dbReference type="Pfam" id="PF01261"/>
    </source>
</evidence>
<dbReference type="AlphaFoldDB" id="A0A2D0ADE3"/>
<gene>
    <name evidence="5" type="ORF">CEG18_19130</name>
</gene>
<evidence type="ECO:0000256" key="1">
    <source>
        <dbReference type="ARBA" id="ARBA00023235"/>
    </source>
</evidence>
<keyword evidence="5" id="KW-0670">Pyruvate</keyword>
<dbReference type="InterPro" id="IPR036237">
    <property type="entry name" value="Xyl_isomerase-like_sf"/>
</dbReference>
<evidence type="ECO:0000256" key="2">
    <source>
        <dbReference type="PIRNR" id="PIRNR006241"/>
    </source>
</evidence>
<feature type="domain" description="Xylose isomerase-like TIM barrel" evidence="4">
    <location>
        <begin position="20"/>
        <end position="255"/>
    </location>
</feature>
<dbReference type="InterPro" id="IPR013022">
    <property type="entry name" value="Xyl_isomerase-like_TIM-brl"/>
</dbReference>
<dbReference type="eggNOG" id="COG3622">
    <property type="taxonomic scope" value="Bacteria"/>
</dbReference>
<keyword evidence="1 2" id="KW-0413">Isomerase</keyword>
<name>A0A2D0ADE3_PSENT</name>
<feature type="active site" description="Proton donor/acceptor" evidence="3">
    <location>
        <position position="239"/>
    </location>
</feature>
<sequence>MKLCANLSLLFTEVPLLQRIDAAAKAGFEGVEIQFPYDVPAQDLKAALDEAGLPLVLINLPAGDLMQGGPGIAAVPERAAEFEAALAKALDYARIVKPQHINVLAGRLVEGQEREVALQSLAERLRATCDAFAGSGTDVLMEAINCHDMKDFLLNTPEHLQDMLERVARENLRAQLDLYHMARMGLELVDCIYALMGQIGHVQFADYPERGEPGSGEMEFEVPLQVLDDVGYDGWLGAEYRPTGTTADSLRWLPRWRAGKFDF</sequence>
<dbReference type="GO" id="GO:0008903">
    <property type="term" value="F:hydroxypyruvate isomerase activity"/>
    <property type="evidence" value="ECO:0007669"/>
    <property type="project" value="TreeGrafter"/>
</dbReference>
<dbReference type="GO" id="GO:0046487">
    <property type="term" value="P:glyoxylate metabolic process"/>
    <property type="evidence" value="ECO:0007669"/>
    <property type="project" value="TreeGrafter"/>
</dbReference>
<evidence type="ECO:0000313" key="5">
    <source>
        <dbReference type="EMBL" id="OWP49666.1"/>
    </source>
</evidence>
<dbReference type="InterPro" id="IPR050417">
    <property type="entry name" value="Sugar_Epim/Isomerase"/>
</dbReference>
<comment type="similarity">
    <text evidence="2">Belongs to the hyi family.</text>
</comment>
<dbReference type="PANTHER" id="PTHR43489:SF6">
    <property type="entry name" value="HYDROXYPYRUVATE ISOMERASE-RELATED"/>
    <property type="match status" value="1"/>
</dbReference>
<evidence type="ECO:0000256" key="3">
    <source>
        <dbReference type="PIRSR" id="PIRSR006241-50"/>
    </source>
</evidence>